<feature type="transmembrane region" description="Helical" evidence="6">
    <location>
        <begin position="161"/>
        <end position="178"/>
    </location>
</feature>
<evidence type="ECO:0000313" key="7">
    <source>
        <dbReference type="EMBL" id="MFI7443326.1"/>
    </source>
</evidence>
<dbReference type="Pfam" id="PF13440">
    <property type="entry name" value="Polysacc_synt_3"/>
    <property type="match status" value="1"/>
</dbReference>
<comment type="caution">
    <text evidence="7">The sequence shown here is derived from an EMBL/GenBank/DDBJ whole genome shotgun (WGS) entry which is preliminary data.</text>
</comment>
<feature type="transmembrane region" description="Helical" evidence="6">
    <location>
        <begin position="365"/>
        <end position="387"/>
    </location>
</feature>
<feature type="transmembrane region" description="Helical" evidence="6">
    <location>
        <begin position="276"/>
        <end position="296"/>
    </location>
</feature>
<evidence type="ECO:0000256" key="6">
    <source>
        <dbReference type="SAM" id="Phobius"/>
    </source>
</evidence>
<keyword evidence="5 6" id="KW-0472">Membrane</keyword>
<keyword evidence="8" id="KW-1185">Reference proteome</keyword>
<feature type="transmembrane region" description="Helical" evidence="6">
    <location>
        <begin position="73"/>
        <end position="97"/>
    </location>
</feature>
<feature type="transmembrane region" description="Helical" evidence="6">
    <location>
        <begin position="308"/>
        <end position="327"/>
    </location>
</feature>
<keyword evidence="2" id="KW-1003">Cell membrane</keyword>
<feature type="transmembrane region" description="Helical" evidence="6">
    <location>
        <begin position="339"/>
        <end position="359"/>
    </location>
</feature>
<organism evidence="7 8">
    <name type="scientific">Nonomuraea indica</name>
    <dbReference type="NCBI Taxonomy" id="1581193"/>
    <lineage>
        <taxon>Bacteria</taxon>
        <taxon>Bacillati</taxon>
        <taxon>Actinomycetota</taxon>
        <taxon>Actinomycetes</taxon>
        <taxon>Streptosporangiales</taxon>
        <taxon>Streptosporangiaceae</taxon>
        <taxon>Nonomuraea</taxon>
    </lineage>
</organism>
<comment type="subcellular location">
    <subcellularLocation>
        <location evidence="1">Cell membrane</location>
        <topology evidence="1">Multi-pass membrane protein</topology>
    </subcellularLocation>
</comment>
<evidence type="ECO:0000256" key="4">
    <source>
        <dbReference type="ARBA" id="ARBA00022989"/>
    </source>
</evidence>
<dbReference type="PANTHER" id="PTHR30250:SF11">
    <property type="entry name" value="O-ANTIGEN TRANSPORTER-RELATED"/>
    <property type="match status" value="1"/>
</dbReference>
<reference evidence="7 8" key="1">
    <citation type="submission" date="2024-10" db="EMBL/GenBank/DDBJ databases">
        <title>The Natural Products Discovery Center: Release of the First 8490 Sequenced Strains for Exploring Actinobacteria Biosynthetic Diversity.</title>
        <authorList>
            <person name="Kalkreuter E."/>
            <person name="Kautsar S.A."/>
            <person name="Yang D."/>
            <person name="Bader C.D."/>
            <person name="Teijaro C.N."/>
            <person name="Fluegel L."/>
            <person name="Davis C.M."/>
            <person name="Simpson J.R."/>
            <person name="Lauterbach L."/>
            <person name="Steele A.D."/>
            <person name="Gui C."/>
            <person name="Meng S."/>
            <person name="Li G."/>
            <person name="Viehrig K."/>
            <person name="Ye F."/>
            <person name="Su P."/>
            <person name="Kiefer A.F."/>
            <person name="Nichols A."/>
            <person name="Cepeda A.J."/>
            <person name="Yan W."/>
            <person name="Fan B."/>
            <person name="Jiang Y."/>
            <person name="Adhikari A."/>
            <person name="Zheng C.-J."/>
            <person name="Schuster L."/>
            <person name="Cowan T.M."/>
            <person name="Smanski M.J."/>
            <person name="Chevrette M.G."/>
            <person name="De Carvalho L.P.S."/>
            <person name="Shen B."/>
        </authorList>
    </citation>
    <scope>NUCLEOTIDE SEQUENCE [LARGE SCALE GENOMIC DNA]</scope>
    <source>
        <strain evidence="7 8">NPDC049503</strain>
    </source>
</reference>
<keyword evidence="3 6" id="KW-0812">Transmembrane</keyword>
<evidence type="ECO:0000256" key="5">
    <source>
        <dbReference type="ARBA" id="ARBA00023136"/>
    </source>
</evidence>
<accession>A0ABW8A958</accession>
<evidence type="ECO:0000256" key="3">
    <source>
        <dbReference type="ARBA" id="ARBA00022692"/>
    </source>
</evidence>
<dbReference type="PANTHER" id="PTHR30250">
    <property type="entry name" value="PST FAMILY PREDICTED COLANIC ACID TRANSPORTER"/>
    <property type="match status" value="1"/>
</dbReference>
<feature type="transmembrane region" description="Helical" evidence="6">
    <location>
        <begin position="138"/>
        <end position="155"/>
    </location>
</feature>
<evidence type="ECO:0000313" key="8">
    <source>
        <dbReference type="Proteomes" id="UP001612928"/>
    </source>
</evidence>
<sequence length="430" mass="45092">MGRTVASRTMRLMLATLTGMLIARTLQPEGRGIYAVIATTAGMTMVLGHLSVEKSQIALWAERDRHRALASNSLVLGLVLGAVAALGALAVTASGVIPTASPLMAVALIAVPFGVAAINLNGIALLRSRVDIVNRGTLAAALTQCLPLLLLMAVGDLTVTSVVVCWTISIVVPFVLHLRASSPLPLRWDGGLARRQLAIGGRYHAGRVAFHFLLTLDVLLLNALDSTAAVGIYTVAVTVLALTRIPADAIAQVVLPFQAGENARDADRVTARTLRLNLILSTAVIGTLAVAAPLLIPLVYGEAFAGSVAPLWVLAPGAIALALIRLVEQHLVRLARPIGMTLIALCALGANVVLNLLLIPHWGAVGAALASSATYVPMALLEIAWFARSAGIPMRELLPRPADVRAVRRRLAGRGFASWRGRRRGGSGAR</sequence>
<evidence type="ECO:0000256" key="2">
    <source>
        <dbReference type="ARBA" id="ARBA00022475"/>
    </source>
</evidence>
<protein>
    <submittedName>
        <fullName evidence="7">Lipopolysaccharide biosynthesis protein</fullName>
    </submittedName>
</protein>
<dbReference type="EMBL" id="JBITMB010000006">
    <property type="protein sequence ID" value="MFI7443326.1"/>
    <property type="molecule type" value="Genomic_DNA"/>
</dbReference>
<dbReference type="InterPro" id="IPR050833">
    <property type="entry name" value="Poly_Biosynth_Transport"/>
</dbReference>
<gene>
    <name evidence="7" type="ORF">ACIBP5_25435</name>
</gene>
<dbReference type="RefSeq" id="WP_397023473.1">
    <property type="nucleotide sequence ID" value="NZ_JBITMB010000006.1"/>
</dbReference>
<name>A0ABW8A958_9ACTN</name>
<evidence type="ECO:0000256" key="1">
    <source>
        <dbReference type="ARBA" id="ARBA00004651"/>
    </source>
</evidence>
<proteinExistence type="predicted"/>
<feature type="transmembrane region" description="Helical" evidence="6">
    <location>
        <begin position="103"/>
        <end position="126"/>
    </location>
</feature>
<dbReference type="Proteomes" id="UP001612928">
    <property type="component" value="Unassembled WGS sequence"/>
</dbReference>
<keyword evidence="4 6" id="KW-1133">Transmembrane helix</keyword>